<dbReference type="InterPro" id="IPR025536">
    <property type="entry name" value="DUF4422"/>
</dbReference>
<dbReference type="Pfam" id="PF01501">
    <property type="entry name" value="Glyco_transf_8"/>
    <property type="match status" value="1"/>
</dbReference>
<dbReference type="Proteomes" id="UP001154259">
    <property type="component" value="Unassembled WGS sequence"/>
</dbReference>
<dbReference type="GO" id="GO:0016757">
    <property type="term" value="F:glycosyltransferase activity"/>
    <property type="evidence" value="ECO:0007669"/>
    <property type="project" value="UniProtKB-KW"/>
</dbReference>
<keyword evidence="2" id="KW-0808">Transferase</keyword>
<keyword evidence="8" id="KW-1185">Reference proteome</keyword>
<evidence type="ECO:0000313" key="7">
    <source>
        <dbReference type="Proteomes" id="UP001154255"/>
    </source>
</evidence>
<evidence type="ECO:0000259" key="4">
    <source>
        <dbReference type="Pfam" id="PF14393"/>
    </source>
</evidence>
<organism evidence="5 7">
    <name type="scientific">Commensalibacter communis</name>
    <dbReference type="NCBI Taxonomy" id="2972786"/>
    <lineage>
        <taxon>Bacteria</taxon>
        <taxon>Pseudomonadati</taxon>
        <taxon>Pseudomonadota</taxon>
        <taxon>Alphaproteobacteria</taxon>
        <taxon>Acetobacterales</taxon>
        <taxon>Acetobacteraceae</taxon>
    </lineage>
</organism>
<dbReference type="EMBL" id="CAMXCS010000002">
    <property type="protein sequence ID" value="CAI3944108.1"/>
    <property type="molecule type" value="Genomic_DNA"/>
</dbReference>
<proteinExistence type="predicted"/>
<name>A0A9W4TN18_9PROT</name>
<dbReference type="InterPro" id="IPR029044">
    <property type="entry name" value="Nucleotide-diphossugar_trans"/>
</dbReference>
<sequence>MHNNFPNLPQKQPSVKILLCHHKEAPYVKNECFVPIQVGKEISKVTLDYCIGDNTGDNISAKNKSWCELTALYWAWKNLDADYYGLMHYRRYLHFKKDDNNFYIINQISEAEIENGGWDSENIKSFCSQYDIVTAPIWGIHPVGANHHLMTGYDFYAKEHYSKDLDIIIDIVKAKYPQFYFSLLDTLSNKHCFFGNIAIMKKEYFYEYCDFLFGVLFEAEKRIDISSYNAYQYRIWGFIAERLINCYVIYATNQYPKLKLTTLGITFGVFDKPKYDSRAILAHKAPTTKKLVREPINICMSFDDNYAAHGDAVITSMIQNTHPQQSIHIYILHDEKLSNKNKKIIKQAENQNIRIYYVKINKKQFNALPLNREYISLNTYYRLTIQDLLPDDIKKIIYLDSDIIVYGNIAELWEEPLDNMCVGAVLDEGGILQARRLSLPDTNYFNAGIMIFNLAQIRKEFSNIFINYFENYYKYKEIITLQDQDILNITYSQKTKIIPLRWNINSRMLEYNDLEYKYSMKDAEDALQNIGIIHYTDQKKPWRYSCNHPFRSLYWKYRLKGHYKKFSLHELLVWSVSKASIKVSQKHVSFKLRELEININKEIIRKVLHLLKVKY</sequence>
<dbReference type="Pfam" id="PF14393">
    <property type="entry name" value="DUF4422"/>
    <property type="match status" value="1"/>
</dbReference>
<keyword evidence="3" id="KW-0479">Metal-binding</keyword>
<reference evidence="5" key="1">
    <citation type="submission" date="2022-10" db="EMBL/GenBank/DDBJ databases">
        <authorList>
            <person name="Botero Cardona J."/>
        </authorList>
    </citation>
    <scope>NUCLEOTIDE SEQUENCE</scope>
    <source>
        <strain evidence="5">LMG 31819</strain>
        <strain evidence="6">R-53529</strain>
    </source>
</reference>
<dbReference type="Proteomes" id="UP001154255">
    <property type="component" value="Unassembled WGS sequence"/>
</dbReference>
<gene>
    <name evidence="6" type="ORF">R53529_LOCUS1295</name>
    <name evidence="5" type="ORF">R53530_LOCUS1139</name>
</gene>
<dbReference type="InterPro" id="IPR002495">
    <property type="entry name" value="Glyco_trans_8"/>
</dbReference>
<evidence type="ECO:0000313" key="8">
    <source>
        <dbReference type="Proteomes" id="UP001154259"/>
    </source>
</evidence>
<keyword evidence="1" id="KW-0328">Glycosyltransferase</keyword>
<dbReference type="InterPro" id="IPR050748">
    <property type="entry name" value="Glycosyltrans_8_dom-fam"/>
</dbReference>
<dbReference type="AlphaFoldDB" id="A0A9W4TN18"/>
<dbReference type="Gene3D" id="3.90.550.10">
    <property type="entry name" value="Spore Coat Polysaccharide Biosynthesis Protein SpsA, Chain A"/>
    <property type="match status" value="1"/>
</dbReference>
<dbReference type="CDD" id="cd04194">
    <property type="entry name" value="GT8_A4GalT_like"/>
    <property type="match status" value="1"/>
</dbReference>
<evidence type="ECO:0000313" key="6">
    <source>
        <dbReference type="EMBL" id="CAI3944108.1"/>
    </source>
</evidence>
<evidence type="ECO:0000256" key="2">
    <source>
        <dbReference type="ARBA" id="ARBA00022679"/>
    </source>
</evidence>
<feature type="domain" description="DUF4422" evidence="4">
    <location>
        <begin position="16"/>
        <end position="249"/>
    </location>
</feature>
<dbReference type="PANTHER" id="PTHR13778">
    <property type="entry name" value="GLYCOSYLTRANSFERASE 8 DOMAIN-CONTAINING PROTEIN"/>
    <property type="match status" value="1"/>
</dbReference>
<dbReference type="GO" id="GO:0046872">
    <property type="term" value="F:metal ion binding"/>
    <property type="evidence" value="ECO:0007669"/>
    <property type="project" value="UniProtKB-KW"/>
</dbReference>
<evidence type="ECO:0000256" key="1">
    <source>
        <dbReference type="ARBA" id="ARBA00022676"/>
    </source>
</evidence>
<protein>
    <submittedName>
        <fullName evidence="5 6">LPS:glycosyltransferase (RfaJ)</fullName>
    </submittedName>
</protein>
<evidence type="ECO:0000256" key="3">
    <source>
        <dbReference type="ARBA" id="ARBA00022723"/>
    </source>
</evidence>
<dbReference type="RefSeq" id="WP_271789727.1">
    <property type="nucleotide sequence ID" value="NZ_CAMXCM010000002.1"/>
</dbReference>
<accession>A0A9W4TN18</accession>
<evidence type="ECO:0000313" key="5">
    <source>
        <dbReference type="EMBL" id="CAI3939399.1"/>
    </source>
</evidence>
<comment type="caution">
    <text evidence="5">The sequence shown here is derived from an EMBL/GenBank/DDBJ whole genome shotgun (WGS) entry which is preliminary data.</text>
</comment>
<dbReference type="SUPFAM" id="SSF53448">
    <property type="entry name" value="Nucleotide-diphospho-sugar transferases"/>
    <property type="match status" value="1"/>
</dbReference>
<dbReference type="EMBL" id="CAMXCM010000002">
    <property type="protein sequence ID" value="CAI3939399.1"/>
    <property type="molecule type" value="Genomic_DNA"/>
</dbReference>
<dbReference type="PANTHER" id="PTHR13778:SF47">
    <property type="entry name" value="LIPOPOLYSACCHARIDE 1,3-GALACTOSYLTRANSFERASE"/>
    <property type="match status" value="1"/>
</dbReference>